<evidence type="ECO:0000313" key="4">
    <source>
        <dbReference type="EMBL" id="GJG59997.1"/>
    </source>
</evidence>
<dbReference type="SUPFAM" id="SSF110296">
    <property type="entry name" value="Oligoxyloglucan reducing end-specific cellobiohydrolase"/>
    <property type="match status" value="1"/>
</dbReference>
<dbReference type="Pfam" id="PF25852">
    <property type="entry name" value="DUF6242_C"/>
    <property type="match status" value="1"/>
</dbReference>
<dbReference type="GeneID" id="72465961"/>
<comment type="caution">
    <text evidence="4">The sequence shown here is derived from an EMBL/GenBank/DDBJ whole genome shotgun (WGS) entry which is preliminary data.</text>
</comment>
<sequence>MRKRHFSLIALAAASLLMTSCLSDDNDNTEYTYYKDTAISAFSLGTMNRYLHTTSSTGADSVYKVTYSGSKYKFTIDQIGHRIYNTDSMPSGSDLKHVIATITAVNNGLILMKSATSDSLSYYSNTDSLDFSTPRTVRIVAQDGQRYADYTVSVNARKVPEGTMAWTAKTTNAELAALDDIRALAAGTRLYAFGTEGGRTVGYATDITDGATWTKLPATFSPTATFVVKDKALYALDNDAVMTSADGQTWTTVATNSSLKRIVAASPAHLFALTADGNGVTTGMAASADNGVTWTADGIDDNAAMLPDDGVAYTCNALTTNDNIAQVMIVGRCTAANDITARIWTKLDDYSSSPVKSSWNYVDNAGNTKYALGDIPSLAVTTYGGYPTAVVCSADSVSPMLQSRDGGLTWQEADRALPALLKATVGKMAMTTDSEGSLWIIADGVVWKN</sequence>
<protein>
    <recommendedName>
        <fullName evidence="6">BNR/Asp-box repeat protein</fullName>
    </recommendedName>
</protein>
<name>A0A9R1CC35_9BACT</name>
<feature type="chain" id="PRO_5040188125" description="BNR/Asp-box repeat protein" evidence="1">
    <location>
        <begin position="24"/>
        <end position="449"/>
    </location>
</feature>
<dbReference type="EMBL" id="BPUB01000002">
    <property type="protein sequence ID" value="GJG59997.1"/>
    <property type="molecule type" value="Genomic_DNA"/>
</dbReference>
<feature type="signal peptide" evidence="1">
    <location>
        <begin position="1"/>
        <end position="23"/>
    </location>
</feature>
<dbReference type="Pfam" id="PF19755">
    <property type="entry name" value="DUF6242"/>
    <property type="match status" value="1"/>
</dbReference>
<dbReference type="Proteomes" id="UP000825483">
    <property type="component" value="Unassembled WGS sequence"/>
</dbReference>
<feature type="domain" description="DUF6242" evidence="3">
    <location>
        <begin position="163"/>
        <end position="447"/>
    </location>
</feature>
<dbReference type="InterPro" id="IPR015943">
    <property type="entry name" value="WD40/YVTN_repeat-like_dom_sf"/>
</dbReference>
<gene>
    <name evidence="4" type="ORF">PRLR5076_28480</name>
</gene>
<keyword evidence="1" id="KW-0732">Signal</keyword>
<evidence type="ECO:0000259" key="2">
    <source>
        <dbReference type="Pfam" id="PF19755"/>
    </source>
</evidence>
<dbReference type="AlphaFoldDB" id="A0A9R1CC35"/>
<proteinExistence type="predicted"/>
<dbReference type="InterPro" id="IPR058667">
    <property type="entry name" value="DUF6242_C"/>
</dbReference>
<evidence type="ECO:0000313" key="5">
    <source>
        <dbReference type="Proteomes" id="UP000825483"/>
    </source>
</evidence>
<dbReference type="PROSITE" id="PS51257">
    <property type="entry name" value="PROKAR_LIPOPROTEIN"/>
    <property type="match status" value="1"/>
</dbReference>
<evidence type="ECO:0000256" key="1">
    <source>
        <dbReference type="SAM" id="SignalP"/>
    </source>
</evidence>
<evidence type="ECO:0008006" key="6">
    <source>
        <dbReference type="Google" id="ProtNLM"/>
    </source>
</evidence>
<keyword evidence="5" id="KW-1185">Reference proteome</keyword>
<dbReference type="InterPro" id="IPR046209">
    <property type="entry name" value="DUF6242_N"/>
</dbReference>
<dbReference type="Gene3D" id="2.130.10.10">
    <property type="entry name" value="YVTN repeat-like/Quinoprotein amine dehydrogenase"/>
    <property type="match status" value="1"/>
</dbReference>
<accession>A0A9R1CC35</accession>
<reference evidence="4" key="1">
    <citation type="journal article" date="2022" name="Int. J. Syst. Evol. Microbiol.">
        <title>Prevotella lacticifex sp. nov., isolated from the rumen of cows.</title>
        <authorList>
            <person name="Shinkai T."/>
            <person name="Ikeyama N."/>
            <person name="Kumagai M."/>
            <person name="Ohmori H."/>
            <person name="Sakamoto M."/>
            <person name="Ohkuma M."/>
            <person name="Mitsumori M."/>
        </authorList>
    </citation>
    <scope>NUCLEOTIDE SEQUENCE</scope>
    <source>
        <strain evidence="4">R5076</strain>
    </source>
</reference>
<organism evidence="4 5">
    <name type="scientific">Prevotella lacticifex</name>
    <dbReference type="NCBI Taxonomy" id="2854755"/>
    <lineage>
        <taxon>Bacteria</taxon>
        <taxon>Pseudomonadati</taxon>
        <taxon>Bacteroidota</taxon>
        <taxon>Bacteroidia</taxon>
        <taxon>Bacteroidales</taxon>
        <taxon>Prevotellaceae</taxon>
        <taxon>Prevotella</taxon>
    </lineage>
</organism>
<feature type="domain" description="DUF6242" evidence="2">
    <location>
        <begin position="42"/>
        <end position="154"/>
    </location>
</feature>
<dbReference type="RefSeq" id="WP_223928461.1">
    <property type="nucleotide sequence ID" value="NZ_BPTU01000002.1"/>
</dbReference>
<evidence type="ECO:0000259" key="3">
    <source>
        <dbReference type="Pfam" id="PF25852"/>
    </source>
</evidence>